<accession>A0A2P5VV57</accession>
<proteinExistence type="predicted"/>
<reference evidence="2 3" key="1">
    <citation type="submission" date="2015-01" db="EMBL/GenBank/DDBJ databases">
        <title>Genome of allotetraploid Gossypium barbadense reveals genomic plasticity and fiber elongation in cotton evolution.</title>
        <authorList>
            <person name="Chen X."/>
            <person name="Liu X."/>
            <person name="Zhao B."/>
            <person name="Zheng H."/>
            <person name="Hu Y."/>
            <person name="Lu G."/>
            <person name="Yang C."/>
            <person name="Chen J."/>
            <person name="Shan C."/>
            <person name="Zhang L."/>
            <person name="Zhou Y."/>
            <person name="Wang L."/>
            <person name="Guo W."/>
            <person name="Bai Y."/>
            <person name="Ruan J."/>
            <person name="Shangguan X."/>
            <person name="Mao Y."/>
            <person name="Jiang J."/>
            <person name="Zhu Y."/>
            <person name="Lei J."/>
            <person name="Kang H."/>
            <person name="Chen S."/>
            <person name="He X."/>
            <person name="Wang R."/>
            <person name="Wang Y."/>
            <person name="Chen J."/>
            <person name="Wang L."/>
            <person name="Yu S."/>
            <person name="Wang B."/>
            <person name="Wei J."/>
            <person name="Song S."/>
            <person name="Lu X."/>
            <person name="Gao Z."/>
            <person name="Gu W."/>
            <person name="Deng X."/>
            <person name="Ma D."/>
            <person name="Wang S."/>
            <person name="Liang W."/>
            <person name="Fang L."/>
            <person name="Cai C."/>
            <person name="Zhu X."/>
            <person name="Zhou B."/>
            <person name="Zhang Y."/>
            <person name="Chen Z."/>
            <person name="Xu S."/>
            <person name="Zhu R."/>
            <person name="Wang S."/>
            <person name="Zhang T."/>
            <person name="Zhao G."/>
        </authorList>
    </citation>
    <scope>NUCLEOTIDE SEQUENCE [LARGE SCALE GENOMIC DNA]</scope>
    <source>
        <strain evidence="3">cv. Xinhai21</strain>
        <tissue evidence="2">Leaf</tissue>
    </source>
</reference>
<dbReference type="Proteomes" id="UP000239757">
    <property type="component" value="Unassembled WGS sequence"/>
</dbReference>
<gene>
    <name evidence="2" type="ORF">GOBAR_AA37992</name>
</gene>
<name>A0A2P5VV57_GOSBA</name>
<evidence type="ECO:0000313" key="2">
    <source>
        <dbReference type="EMBL" id="PPR82722.1"/>
    </source>
</evidence>
<evidence type="ECO:0000256" key="1">
    <source>
        <dbReference type="SAM" id="MobiDB-lite"/>
    </source>
</evidence>
<protein>
    <submittedName>
        <fullName evidence="2">Uncharacterized protein</fullName>
    </submittedName>
</protein>
<evidence type="ECO:0000313" key="3">
    <source>
        <dbReference type="Proteomes" id="UP000239757"/>
    </source>
</evidence>
<dbReference type="AlphaFoldDB" id="A0A2P5VV57"/>
<feature type="region of interest" description="Disordered" evidence="1">
    <location>
        <begin position="1"/>
        <end position="44"/>
    </location>
</feature>
<sequence length="82" mass="8912">MLRQKNIISQAGYGRGRAGHSSRGESLSVEFQGERGYSGSGKGWVPQMLRQKNIISQAGYGRGRAGHSSRGESLSVEFQVLE</sequence>
<organism evidence="2 3">
    <name type="scientific">Gossypium barbadense</name>
    <name type="common">Sea Island cotton</name>
    <name type="synonym">Hibiscus barbadensis</name>
    <dbReference type="NCBI Taxonomy" id="3634"/>
    <lineage>
        <taxon>Eukaryota</taxon>
        <taxon>Viridiplantae</taxon>
        <taxon>Streptophyta</taxon>
        <taxon>Embryophyta</taxon>
        <taxon>Tracheophyta</taxon>
        <taxon>Spermatophyta</taxon>
        <taxon>Magnoliopsida</taxon>
        <taxon>eudicotyledons</taxon>
        <taxon>Gunneridae</taxon>
        <taxon>Pentapetalae</taxon>
        <taxon>rosids</taxon>
        <taxon>malvids</taxon>
        <taxon>Malvales</taxon>
        <taxon>Malvaceae</taxon>
        <taxon>Malvoideae</taxon>
        <taxon>Gossypium</taxon>
    </lineage>
</organism>
<dbReference type="EMBL" id="KZ670735">
    <property type="protein sequence ID" value="PPR82722.1"/>
    <property type="molecule type" value="Genomic_DNA"/>
</dbReference>